<dbReference type="AlphaFoldDB" id="A0A9N8HIX8"/>
<evidence type="ECO:0008006" key="4">
    <source>
        <dbReference type="Google" id="ProtNLM"/>
    </source>
</evidence>
<dbReference type="Proteomes" id="UP001153069">
    <property type="component" value="Unassembled WGS sequence"/>
</dbReference>
<feature type="region of interest" description="Disordered" evidence="1">
    <location>
        <begin position="1"/>
        <end position="39"/>
    </location>
</feature>
<name>A0A9N8HIX8_9STRA</name>
<evidence type="ECO:0000313" key="3">
    <source>
        <dbReference type="Proteomes" id="UP001153069"/>
    </source>
</evidence>
<protein>
    <recommendedName>
        <fullName evidence="4">Reverse transcriptase</fullName>
    </recommendedName>
</protein>
<reference evidence="2" key="1">
    <citation type="submission" date="2020-06" db="EMBL/GenBank/DDBJ databases">
        <authorList>
            <consortium name="Plant Systems Biology data submission"/>
        </authorList>
    </citation>
    <scope>NUCLEOTIDE SEQUENCE</scope>
    <source>
        <strain evidence="2">D6</strain>
    </source>
</reference>
<comment type="caution">
    <text evidence="2">The sequence shown here is derived from an EMBL/GenBank/DDBJ whole genome shotgun (WGS) entry which is preliminary data.</text>
</comment>
<accession>A0A9N8HIX8</accession>
<keyword evidence="3" id="KW-1185">Reference proteome</keyword>
<evidence type="ECO:0000256" key="1">
    <source>
        <dbReference type="SAM" id="MobiDB-lite"/>
    </source>
</evidence>
<proteinExistence type="predicted"/>
<organism evidence="2 3">
    <name type="scientific">Seminavis robusta</name>
    <dbReference type="NCBI Taxonomy" id="568900"/>
    <lineage>
        <taxon>Eukaryota</taxon>
        <taxon>Sar</taxon>
        <taxon>Stramenopiles</taxon>
        <taxon>Ochrophyta</taxon>
        <taxon>Bacillariophyta</taxon>
        <taxon>Bacillariophyceae</taxon>
        <taxon>Bacillariophycidae</taxon>
        <taxon>Naviculales</taxon>
        <taxon>Naviculaceae</taxon>
        <taxon>Seminavis</taxon>
    </lineage>
</organism>
<dbReference type="EMBL" id="CAICTM010000815">
    <property type="protein sequence ID" value="CAB9516938.1"/>
    <property type="molecule type" value="Genomic_DNA"/>
</dbReference>
<evidence type="ECO:0000313" key="2">
    <source>
        <dbReference type="EMBL" id="CAB9516938.1"/>
    </source>
</evidence>
<gene>
    <name evidence="2" type="ORF">SEMRO_816_G206730.1</name>
</gene>
<sequence>MLKSSNKAREIGRNVRTALGKNSKGLATSLQRPHPTGDGMEICDTQTSLVDASIDEATARFTRATDISPFMTDPLLSEVGPMAELPGADVILAGTFECPPETDQYTQLLIQHLATPPEVMAAGDIPLDIPLKEHQRAWKQQNHHTAADPRNLSFAHHKAGAHDKSISQVDTTIRSAPIQAGFSPPSWEFMSDCSIPKKANNLLASAMRIIVLMAALFNMNNKMIGKRVMERMEDLRLMVQEQAGGRKNHQSAHQALNKVLSSDILRFNRQAGFFCCNDAIQCYDRIAHPVAILALRRLGVPASATESMFGVLQRAKHSVLT</sequence>